<proteinExistence type="predicted"/>
<feature type="domain" description="BTB" evidence="1">
    <location>
        <begin position="53"/>
        <end position="130"/>
    </location>
</feature>
<dbReference type="SMART" id="SM00225">
    <property type="entry name" value="BTB"/>
    <property type="match status" value="1"/>
</dbReference>
<dbReference type="Pfam" id="PF07707">
    <property type="entry name" value="BACK"/>
    <property type="match status" value="1"/>
</dbReference>
<dbReference type="SUPFAM" id="SSF49599">
    <property type="entry name" value="TRAF domain-like"/>
    <property type="match status" value="2"/>
</dbReference>
<dbReference type="InterPro" id="IPR011705">
    <property type="entry name" value="BACK"/>
</dbReference>
<dbReference type="Gene3D" id="2.60.210.10">
    <property type="entry name" value="Apoptosis, Tumor Necrosis Factor Receptor Associated Protein 2, Chain A"/>
    <property type="match status" value="2"/>
</dbReference>
<dbReference type="SMART" id="SM00061">
    <property type="entry name" value="MATH"/>
    <property type="match status" value="2"/>
</dbReference>
<dbReference type="InterPro" id="IPR008974">
    <property type="entry name" value="TRAF-like"/>
</dbReference>
<evidence type="ECO:0000259" key="2">
    <source>
        <dbReference type="PROSITE" id="PS50144"/>
    </source>
</evidence>
<dbReference type="InterPro" id="IPR000210">
    <property type="entry name" value="BTB/POZ_dom"/>
</dbReference>
<feature type="domain" description="MATH" evidence="2">
    <location>
        <begin position="316"/>
        <end position="446"/>
    </location>
</feature>
<dbReference type="Pfam" id="PF22486">
    <property type="entry name" value="MATH_2"/>
    <property type="match status" value="2"/>
</dbReference>
<dbReference type="InterPro" id="IPR002083">
    <property type="entry name" value="MATH/TRAF_dom"/>
</dbReference>
<dbReference type="PANTHER" id="PTHR45774:SF3">
    <property type="entry name" value="BTB (POZ) DOMAIN-CONTAINING 2B-RELATED"/>
    <property type="match status" value="1"/>
</dbReference>
<dbReference type="SMART" id="SM00875">
    <property type="entry name" value="BACK"/>
    <property type="match status" value="1"/>
</dbReference>
<dbReference type="Pfam" id="PF00651">
    <property type="entry name" value="BTB"/>
    <property type="match status" value="1"/>
</dbReference>
<sequence>MKYTFYYSIILSVFANFRIKALPTKNKAGPSDGQIVNSLADQMEKVFDNEEYSDVQFLFGKDNKKEGRVNKKAKKQEVISAHKVILSSASDVFEAMFRYDKGQIEITDIEIGAFKVMLTFIYTMRLNGLDANNLLDVLKAADKYNIIGLVKKCADFPIEKLPNVFVALETALLLNVEYFAHRCFRYIDQNIRDLIKSEAFLQIDQHLLCDILERDQLRSSEIEIWNAALRWSDEQCRRKGIECSAKNQREMIGPALFDIRFPLIPREEFTKSIVPTGVLTLEEVICVYQHYSHPNLSDAPGLFPSKFPTHRRYKKGETIEMEIEKVSEFAREEVESERLSDAMEIGGYSWKIKAEIRTKDESNEKWLGFLLQYDGPEKENWSCKSSMIFRIVSQNNGTENLIGRFTDQIFNDKNKAYGYNFISFEELLDPSKGLYNKSKDKVKLAIDLIVEEPKTEKFISDPKKSNGTISMEIEKLSEFAREIIWSERRSETLYIKGMPWKIKAKIEMENESTKKWLGFYLLCDTSEEDGNWSRECSATLRIVSQKSDVEDFKKELDETVFNNKEKSWGFKFISFAKLMKPSKGLYNKDEDKVTLAIDFRCY</sequence>
<protein>
    <recommendedName>
        <fullName evidence="5">BTB domain-containing protein</fullName>
    </recommendedName>
</protein>
<name>A0ABD2JJD4_HETSC</name>
<evidence type="ECO:0000259" key="1">
    <source>
        <dbReference type="PROSITE" id="PS50097"/>
    </source>
</evidence>
<evidence type="ECO:0008006" key="5">
    <source>
        <dbReference type="Google" id="ProtNLM"/>
    </source>
</evidence>
<organism evidence="3 4">
    <name type="scientific">Heterodera schachtii</name>
    <name type="common">Sugarbeet cyst nematode worm</name>
    <name type="synonym">Tylenchus schachtii</name>
    <dbReference type="NCBI Taxonomy" id="97005"/>
    <lineage>
        <taxon>Eukaryota</taxon>
        <taxon>Metazoa</taxon>
        <taxon>Ecdysozoa</taxon>
        <taxon>Nematoda</taxon>
        <taxon>Chromadorea</taxon>
        <taxon>Rhabditida</taxon>
        <taxon>Tylenchina</taxon>
        <taxon>Tylenchomorpha</taxon>
        <taxon>Tylenchoidea</taxon>
        <taxon>Heteroderidae</taxon>
        <taxon>Heteroderinae</taxon>
        <taxon>Heterodera</taxon>
    </lineage>
</organism>
<keyword evidence="4" id="KW-1185">Reference proteome</keyword>
<dbReference type="AlphaFoldDB" id="A0ABD2JJD4"/>
<evidence type="ECO:0000313" key="3">
    <source>
        <dbReference type="EMBL" id="KAL3090687.1"/>
    </source>
</evidence>
<dbReference type="PANTHER" id="PTHR45774">
    <property type="entry name" value="BTB/POZ DOMAIN-CONTAINING"/>
    <property type="match status" value="1"/>
</dbReference>
<dbReference type="SUPFAM" id="SSF54695">
    <property type="entry name" value="POZ domain"/>
    <property type="match status" value="1"/>
</dbReference>
<dbReference type="Gene3D" id="3.30.710.10">
    <property type="entry name" value="Potassium Channel Kv1.1, Chain A"/>
    <property type="match status" value="1"/>
</dbReference>
<feature type="domain" description="MATH" evidence="2">
    <location>
        <begin position="466"/>
        <end position="597"/>
    </location>
</feature>
<dbReference type="Proteomes" id="UP001620645">
    <property type="component" value="Unassembled WGS sequence"/>
</dbReference>
<reference evidence="3 4" key="1">
    <citation type="submission" date="2024-10" db="EMBL/GenBank/DDBJ databases">
        <authorList>
            <person name="Kim D."/>
        </authorList>
    </citation>
    <scope>NUCLEOTIDE SEQUENCE [LARGE SCALE GENOMIC DNA]</scope>
    <source>
        <strain evidence="3">Taebaek</strain>
    </source>
</reference>
<comment type="caution">
    <text evidence="3">The sequence shown here is derived from an EMBL/GenBank/DDBJ whole genome shotgun (WGS) entry which is preliminary data.</text>
</comment>
<dbReference type="PROSITE" id="PS50144">
    <property type="entry name" value="MATH"/>
    <property type="match status" value="2"/>
</dbReference>
<accession>A0ABD2JJD4</accession>
<evidence type="ECO:0000313" key="4">
    <source>
        <dbReference type="Proteomes" id="UP001620645"/>
    </source>
</evidence>
<dbReference type="EMBL" id="JBICCN010000140">
    <property type="protein sequence ID" value="KAL3090687.1"/>
    <property type="molecule type" value="Genomic_DNA"/>
</dbReference>
<dbReference type="PROSITE" id="PS50097">
    <property type="entry name" value="BTB"/>
    <property type="match status" value="1"/>
</dbReference>
<dbReference type="InterPro" id="IPR011333">
    <property type="entry name" value="SKP1/BTB/POZ_sf"/>
</dbReference>
<gene>
    <name evidence="3" type="ORF">niasHS_004479</name>
</gene>
<dbReference type="Gene3D" id="1.25.40.420">
    <property type="match status" value="1"/>
</dbReference>